<protein>
    <submittedName>
        <fullName evidence="2">Methyltransferase domain-containing protein</fullName>
    </submittedName>
</protein>
<sequence>MTLPFAGLSFPEMYEQALVGPLFRPWAERLLDDVELTAGDCVLDVACGTGILARLAKERLGESARVAGVDLNPAMLAVARQVAPGVDWREGDVAALPLHDREQFDVVVCQQGIQFFSNQTAAARQMRGALAAGGRLAVSAWRADEELPLLRELRHVVERYLGPIIDRRHSFGETAPLKALLREVGFHDVQSKTVSRTIRFDDGTVWVHMNAIALVGMSDAAKAMGEAERERVMAAIARDSVEVARPYTDEAGLAFELRANVATARG</sequence>
<proteinExistence type="predicted"/>
<keyword evidence="2" id="KW-0489">Methyltransferase</keyword>
<dbReference type="InterPro" id="IPR041698">
    <property type="entry name" value="Methyltransf_25"/>
</dbReference>
<name>A0ABV0JFK6_9CYAN</name>
<accession>A0ABV0JFK6</accession>
<dbReference type="Pfam" id="PF13649">
    <property type="entry name" value="Methyltransf_25"/>
    <property type="match status" value="1"/>
</dbReference>
<gene>
    <name evidence="2" type="ORF">NC998_26120</name>
</gene>
<comment type="caution">
    <text evidence="2">The sequence shown here is derived from an EMBL/GenBank/DDBJ whole genome shotgun (WGS) entry which is preliminary data.</text>
</comment>
<dbReference type="CDD" id="cd02440">
    <property type="entry name" value="AdoMet_MTases"/>
    <property type="match status" value="1"/>
</dbReference>
<dbReference type="Proteomes" id="UP001464891">
    <property type="component" value="Unassembled WGS sequence"/>
</dbReference>
<dbReference type="GO" id="GO:0008168">
    <property type="term" value="F:methyltransferase activity"/>
    <property type="evidence" value="ECO:0007669"/>
    <property type="project" value="UniProtKB-KW"/>
</dbReference>
<reference evidence="2 3" key="1">
    <citation type="submission" date="2022-04" db="EMBL/GenBank/DDBJ databases">
        <title>Positive selection, recombination, and allopatry shape intraspecific diversity of widespread and dominant cyanobacteria.</title>
        <authorList>
            <person name="Wei J."/>
            <person name="Shu W."/>
            <person name="Hu C."/>
        </authorList>
    </citation>
    <scope>NUCLEOTIDE SEQUENCE [LARGE SCALE GENOMIC DNA]</scope>
    <source>
        <strain evidence="2 3">GB2-A4</strain>
    </source>
</reference>
<dbReference type="SUPFAM" id="SSF53335">
    <property type="entry name" value="S-adenosyl-L-methionine-dependent methyltransferases"/>
    <property type="match status" value="1"/>
</dbReference>
<dbReference type="RefSeq" id="WP_190442039.1">
    <property type="nucleotide sequence ID" value="NZ_JAMPKM010000034.1"/>
</dbReference>
<evidence type="ECO:0000313" key="2">
    <source>
        <dbReference type="EMBL" id="MEP0820570.1"/>
    </source>
</evidence>
<feature type="domain" description="Methyltransferase" evidence="1">
    <location>
        <begin position="42"/>
        <end position="134"/>
    </location>
</feature>
<dbReference type="GO" id="GO:0032259">
    <property type="term" value="P:methylation"/>
    <property type="evidence" value="ECO:0007669"/>
    <property type="project" value="UniProtKB-KW"/>
</dbReference>
<dbReference type="PANTHER" id="PTHR43591">
    <property type="entry name" value="METHYLTRANSFERASE"/>
    <property type="match status" value="1"/>
</dbReference>
<evidence type="ECO:0000259" key="1">
    <source>
        <dbReference type="Pfam" id="PF13649"/>
    </source>
</evidence>
<evidence type="ECO:0000313" key="3">
    <source>
        <dbReference type="Proteomes" id="UP001464891"/>
    </source>
</evidence>
<dbReference type="EMBL" id="JAMPKM010000034">
    <property type="protein sequence ID" value="MEP0820570.1"/>
    <property type="molecule type" value="Genomic_DNA"/>
</dbReference>
<keyword evidence="2" id="KW-0808">Transferase</keyword>
<dbReference type="Gene3D" id="3.40.50.150">
    <property type="entry name" value="Vaccinia Virus protein VP39"/>
    <property type="match status" value="1"/>
</dbReference>
<dbReference type="InterPro" id="IPR029063">
    <property type="entry name" value="SAM-dependent_MTases_sf"/>
</dbReference>
<organism evidence="2 3">
    <name type="scientific">Trichocoleus desertorum GB2-A4</name>
    <dbReference type="NCBI Taxonomy" id="2933944"/>
    <lineage>
        <taxon>Bacteria</taxon>
        <taxon>Bacillati</taxon>
        <taxon>Cyanobacteriota</taxon>
        <taxon>Cyanophyceae</taxon>
        <taxon>Leptolyngbyales</taxon>
        <taxon>Trichocoleusaceae</taxon>
        <taxon>Trichocoleus</taxon>
    </lineage>
</organism>
<keyword evidence="3" id="KW-1185">Reference proteome</keyword>